<sequence>MRNVKPRRPNCLKVHDLVVGFAPIVKEMILLGRSSRLVLLLHFGDRLRNKIKQKHPISTLISVQDTTSAVKSQLHENLRRNSESIRAENNLQRAVVSNPTIAIQPNQITPHDSDAPTKVLERMPKIVTLSQETKKHIFFAYAEKDESDHKEAEKLKSYFAQQRLRVYHPREHDDINTKIANGIKNAAVVLVFSSHSLQISKTASKLLNYADQTKTPILNIKVYENFQPKDWLGAILAPTKSCSTDFDELMKSLMSMGIKTNSLILERDENNESQPIAKYLFHGGTKSGNLTATYQYNGQEFPMEFEFLGLEQGKVFGQGDDDVGAFTITGEYNLEGSHGNIEMYKQYVGRHSVIYRGQISCKGITCVIEGNWEIDYQSDEFSIYLTLPEEYGTEMEMIPSHPTLRRRGNKVMISYCSCQYDLAQKITEGLIAKDISAICPPLRMQEMMKVATEEANVVIPLMSEAYEASNISKYVLSYVDQAGIPIVPVKAQYPYSPNGWLGVICAGALYTKIISENDIEKNLEKLIAQLHPYINGSFDEEQLVDSLVDGSLAQGYYTQWGQQFDMQFDMFAMTNGRISGQGDDTVGGFVINGEYTSLPGEERYEFQFNKHYIGQHDVQYCGTITQNESQFFFDGYWSIGNLTDGFHLEVPRSKSLGSKCLHIMLSYQWDNQELVKRVADALKQSNIPTWFDIAGDMKGNINTAMANGVEGAAAVISFDTTAYSKSINCQKELTYASQLKKNIIPVLLENDIKFQNTWLEMIIASFNKINMDDDNQFQCIIDTLVQRVNEVLDEKKDEEFQQPQVITRFEGGAVEGKYYQWSQGFDMFFDFFSLREGRVSGQGNDGIGPFTMAGSYDNEGNVSFTKQYVGQHAVEYNGNLDCDNLGGFKITGNWSIGELTDEFYLESANTSSSDKS</sequence>
<dbReference type="InterPro" id="IPR000157">
    <property type="entry name" value="TIR_dom"/>
</dbReference>
<name>A0A814T5Y5_ADIRI</name>
<evidence type="ECO:0000313" key="3">
    <source>
        <dbReference type="Proteomes" id="UP000663852"/>
    </source>
</evidence>
<dbReference type="AlphaFoldDB" id="A0A814T5Y5"/>
<dbReference type="GO" id="GO:0007165">
    <property type="term" value="P:signal transduction"/>
    <property type="evidence" value="ECO:0007669"/>
    <property type="project" value="InterPro"/>
</dbReference>
<dbReference type="PANTHER" id="PTHR46270">
    <property type="entry name" value="ARMADILLO-TYPE FOLD-RELATED"/>
    <property type="match status" value="1"/>
</dbReference>
<proteinExistence type="predicted"/>
<dbReference type="PANTHER" id="PTHR46270:SF2">
    <property type="entry name" value="TIR DOMAIN-CONTAINING PROTEIN"/>
    <property type="match status" value="1"/>
</dbReference>
<dbReference type="SUPFAM" id="SSF52200">
    <property type="entry name" value="Toll/Interleukin receptor TIR domain"/>
    <property type="match status" value="1"/>
</dbReference>
<protein>
    <recommendedName>
        <fullName evidence="1">TIR domain-containing protein</fullName>
    </recommendedName>
</protein>
<evidence type="ECO:0000313" key="2">
    <source>
        <dbReference type="EMBL" id="CAF1157453.1"/>
    </source>
</evidence>
<feature type="domain" description="TIR" evidence="1">
    <location>
        <begin position="663"/>
        <end position="774"/>
    </location>
</feature>
<evidence type="ECO:0000259" key="1">
    <source>
        <dbReference type="Pfam" id="PF13676"/>
    </source>
</evidence>
<dbReference type="Proteomes" id="UP000663852">
    <property type="component" value="Unassembled WGS sequence"/>
</dbReference>
<gene>
    <name evidence="2" type="ORF">EDS130_LOCUS22951</name>
</gene>
<dbReference type="Gene3D" id="3.40.50.10140">
    <property type="entry name" value="Toll/interleukin-1 receptor homology (TIR) domain"/>
    <property type="match status" value="1"/>
</dbReference>
<dbReference type="EMBL" id="CAJNOJ010000123">
    <property type="protein sequence ID" value="CAF1157453.1"/>
    <property type="molecule type" value="Genomic_DNA"/>
</dbReference>
<dbReference type="InterPro" id="IPR035897">
    <property type="entry name" value="Toll_tir_struct_dom_sf"/>
</dbReference>
<dbReference type="Pfam" id="PF13676">
    <property type="entry name" value="TIR_2"/>
    <property type="match status" value="1"/>
</dbReference>
<dbReference type="OrthoDB" id="9988476at2759"/>
<accession>A0A814T5Y5</accession>
<comment type="caution">
    <text evidence="2">The sequence shown here is derived from an EMBL/GenBank/DDBJ whole genome shotgun (WGS) entry which is preliminary data.</text>
</comment>
<reference evidence="2" key="1">
    <citation type="submission" date="2021-02" db="EMBL/GenBank/DDBJ databases">
        <authorList>
            <person name="Nowell W R."/>
        </authorList>
    </citation>
    <scope>NUCLEOTIDE SEQUENCE</scope>
</reference>
<organism evidence="2 3">
    <name type="scientific">Adineta ricciae</name>
    <name type="common">Rotifer</name>
    <dbReference type="NCBI Taxonomy" id="249248"/>
    <lineage>
        <taxon>Eukaryota</taxon>
        <taxon>Metazoa</taxon>
        <taxon>Spiralia</taxon>
        <taxon>Gnathifera</taxon>
        <taxon>Rotifera</taxon>
        <taxon>Eurotatoria</taxon>
        <taxon>Bdelloidea</taxon>
        <taxon>Adinetida</taxon>
        <taxon>Adinetidae</taxon>
        <taxon>Adineta</taxon>
    </lineage>
</organism>